<dbReference type="EMBL" id="FNOK01000041">
    <property type="protein sequence ID" value="SDY98248.1"/>
    <property type="molecule type" value="Genomic_DNA"/>
</dbReference>
<dbReference type="InterPro" id="IPR010095">
    <property type="entry name" value="Cas12f1-like_TNB"/>
</dbReference>
<dbReference type="STRING" id="418495.SAMN05216215_104153"/>
<dbReference type="Proteomes" id="UP000199529">
    <property type="component" value="Unassembled WGS sequence"/>
</dbReference>
<protein>
    <submittedName>
        <fullName evidence="2">Putative transposase</fullName>
    </submittedName>
</protein>
<evidence type="ECO:0000313" key="3">
    <source>
        <dbReference type="Proteomes" id="UP000199529"/>
    </source>
</evidence>
<keyword evidence="3" id="KW-1185">Reference proteome</keyword>
<organism evidence="2 3">
    <name type="scientific">Saccharopolyspora shandongensis</name>
    <dbReference type="NCBI Taxonomy" id="418495"/>
    <lineage>
        <taxon>Bacteria</taxon>
        <taxon>Bacillati</taxon>
        <taxon>Actinomycetota</taxon>
        <taxon>Actinomycetes</taxon>
        <taxon>Pseudonocardiales</taxon>
        <taxon>Pseudonocardiaceae</taxon>
        <taxon>Saccharopolyspora</taxon>
    </lineage>
</organism>
<name>A0A1H3PB08_9PSEU</name>
<evidence type="ECO:0000313" key="2">
    <source>
        <dbReference type="EMBL" id="SDY98248.1"/>
    </source>
</evidence>
<dbReference type="AlphaFoldDB" id="A0A1H3PB08"/>
<evidence type="ECO:0000256" key="1">
    <source>
        <dbReference type="ARBA" id="ARBA00023125"/>
    </source>
</evidence>
<dbReference type="GO" id="GO:0003677">
    <property type="term" value="F:DNA binding"/>
    <property type="evidence" value="ECO:0007669"/>
    <property type="project" value="UniProtKB-KW"/>
</dbReference>
<gene>
    <name evidence="2" type="ORF">SAMN05216215_104153</name>
</gene>
<reference evidence="3" key="1">
    <citation type="submission" date="2016-10" db="EMBL/GenBank/DDBJ databases">
        <authorList>
            <person name="Varghese N."/>
            <person name="Submissions S."/>
        </authorList>
    </citation>
    <scope>NUCLEOTIDE SEQUENCE [LARGE SCALE GENOMIC DNA]</scope>
    <source>
        <strain evidence="3">CGMCC 4.3530</strain>
    </source>
</reference>
<proteinExistence type="predicted"/>
<keyword evidence="1" id="KW-0238">DNA-binding</keyword>
<accession>A0A1H3PB08</accession>
<dbReference type="NCBIfam" id="TIGR01766">
    <property type="entry name" value="IS200/IS605 family accessory protein TnpB-like domain"/>
    <property type="match status" value="1"/>
</dbReference>
<sequence length="40" mass="4649">MVVIEDLTVRNMLKNKTLARAISDASWSEFRSMLEYKAQC</sequence>